<feature type="coiled-coil region" evidence="1">
    <location>
        <begin position="561"/>
        <end position="626"/>
    </location>
</feature>
<dbReference type="PANTHER" id="PTHR23159">
    <property type="entry name" value="CENTROSOMAL PROTEIN 2"/>
    <property type="match status" value="1"/>
</dbReference>
<sequence>MEKHTSNQDEEIIGYFEEDAKTRKDMKFKKPHMRLNLLSDRIFQNEISSESFDLTSKSLDELKQLKYSIVSPKYIKTELASPNQEKFFFEDDDSDLLHKNFKPLLLAYSKKFSNIIELNESVDSSQEIIQDSYLEIKTSFDKSLSNCFQEIKQLNYASTLEDLENSNKVLQEENYLMSLKIEQAYKESRSAIGNIEDSVIQMLKHNLKNYQGSIIIFQEKLKNYQDKFFFQILKFTESLNYKLAKNRYLILILKTDKFFFQILKFTESLNYKLAKNDGKMQKLEKLYQRLKQNLIISNTKCINLEKKYEEILHERIVLQERSENKTSMILNMRMAIESMNFARDQVSKLPNFESKKILQVFLDKILAFEQAIEVFAKICDKNEDISDIYVTLNKENKILKRKLSVEYKNTGNFRADLEEFSKFIYSIAFEIEDVVNKKLVAFDEKIKYLKDFVGKVIEKKTDQKNKDLITLIEELNRKIIEKNEENIELIKKNNEVFEKYECNLKAVNEFDMVKNENTNLIKKLEEIERYQYKISMITNENTKLLSKLEELEKYKYEFNIITNENAKLIEKLKDYQKYQQELSSLSNENTFLISKLEELEKSQSQLSVLANENANLISEIQEHKKSQHESAKIIHELSIKNAKLLSDLEFIALEKAEITILIGDKHKKLQQAESKIKELDEKCCKFEKHKVELERVIEIMTKTHRDEISVCRSQNSIEGSLTMSQTLQKISLTNEKISEITDGKNKEIDLLKQSQEILQNTNKELIKKCGNLEKKIEELEALEKNSKLIKEKNREIENLQHKIENMSESNSKLMKKLKKKTREITNLKKANKFLTEYDKKSEIISSQSFIEKDKSGKFVFGEEENLNKNYGRQLRAQQTEISQVITISITPTNFHKRNKSLIDVENLFLSKIYIEKIREILNQDETLNEKPKLDAESMTVIEAFEVLDINYIQLKDKVKNKEKEKNELLEEANKKIFNLTKKCANLENTLKINHEELRKSKETIDSQSKSLNESLQKISELHQELENSESKIVSLQKQTESIEESFKPSKEFLKSLKYLKIKQKTIKKSWLITKQAQDLIGSYTQSYISQMETLIEKLKSQEEVIGLLEEKLRKLGMMYENEDNNMKKYKKKYKILIDKFNELTSDYEVVYREYTYVNEELQSQKSLNNERMAGTISLYEGKIKELTDELNASKV</sequence>
<comment type="caution">
    <text evidence="2">The sequence shown here is derived from an EMBL/GenBank/DDBJ whole genome shotgun (WGS) entry which is preliminary data.</text>
</comment>
<reference evidence="2 3" key="1">
    <citation type="submission" date="2016-11" db="EMBL/GenBank/DDBJ databases">
        <title>The macronuclear genome of Stentor coeruleus: a giant cell with tiny introns.</title>
        <authorList>
            <person name="Slabodnick M."/>
            <person name="Ruby J.G."/>
            <person name="Reiff S.B."/>
            <person name="Swart E.C."/>
            <person name="Gosai S."/>
            <person name="Prabakaran S."/>
            <person name="Witkowska E."/>
            <person name="Larue G.E."/>
            <person name="Fisher S."/>
            <person name="Freeman R.M."/>
            <person name="Gunawardena J."/>
            <person name="Chu W."/>
            <person name="Stover N.A."/>
            <person name="Gregory B.D."/>
            <person name="Nowacki M."/>
            <person name="Derisi J."/>
            <person name="Roy S.W."/>
            <person name="Marshall W.F."/>
            <person name="Sood P."/>
        </authorList>
    </citation>
    <scope>NUCLEOTIDE SEQUENCE [LARGE SCALE GENOMIC DNA]</scope>
    <source>
        <strain evidence="2">WM001</strain>
    </source>
</reference>
<name>A0A1R2CK29_9CILI</name>
<feature type="coiled-coil region" evidence="1">
    <location>
        <begin position="1091"/>
        <end position="1146"/>
    </location>
</feature>
<evidence type="ECO:0000313" key="3">
    <source>
        <dbReference type="Proteomes" id="UP000187209"/>
    </source>
</evidence>
<evidence type="ECO:0000313" key="2">
    <source>
        <dbReference type="EMBL" id="OMJ89392.1"/>
    </source>
</evidence>
<keyword evidence="3" id="KW-1185">Reference proteome</keyword>
<evidence type="ECO:0000256" key="1">
    <source>
        <dbReference type="SAM" id="Coils"/>
    </source>
</evidence>
<dbReference type="Proteomes" id="UP000187209">
    <property type="component" value="Unassembled WGS sequence"/>
</dbReference>
<keyword evidence="1" id="KW-0175">Coiled coil</keyword>
<protein>
    <submittedName>
        <fullName evidence="2">Uncharacterized protein</fullName>
    </submittedName>
</protein>
<dbReference type="PANTHER" id="PTHR23159:SF31">
    <property type="entry name" value="CENTROSOME-ASSOCIATED PROTEIN CEP250 ISOFORM X1"/>
    <property type="match status" value="1"/>
</dbReference>
<feature type="coiled-coil region" evidence="1">
    <location>
        <begin position="458"/>
        <end position="492"/>
    </location>
</feature>
<dbReference type="SUPFAM" id="SSF57997">
    <property type="entry name" value="Tropomyosin"/>
    <property type="match status" value="1"/>
</dbReference>
<feature type="coiled-coil region" evidence="1">
    <location>
        <begin position="273"/>
        <end position="300"/>
    </location>
</feature>
<dbReference type="AlphaFoldDB" id="A0A1R2CK29"/>
<feature type="coiled-coil region" evidence="1">
    <location>
        <begin position="748"/>
        <end position="830"/>
    </location>
</feature>
<dbReference type="EMBL" id="MPUH01000127">
    <property type="protein sequence ID" value="OMJ89392.1"/>
    <property type="molecule type" value="Genomic_DNA"/>
</dbReference>
<proteinExistence type="predicted"/>
<accession>A0A1R2CK29</accession>
<organism evidence="2 3">
    <name type="scientific">Stentor coeruleus</name>
    <dbReference type="NCBI Taxonomy" id="5963"/>
    <lineage>
        <taxon>Eukaryota</taxon>
        <taxon>Sar</taxon>
        <taxon>Alveolata</taxon>
        <taxon>Ciliophora</taxon>
        <taxon>Postciliodesmatophora</taxon>
        <taxon>Heterotrichea</taxon>
        <taxon>Heterotrichida</taxon>
        <taxon>Stentoridae</taxon>
        <taxon>Stentor</taxon>
    </lineage>
</organism>
<gene>
    <name evidence="2" type="ORF">SteCoe_8496</name>
</gene>
<feature type="coiled-coil region" evidence="1">
    <location>
        <begin position="944"/>
        <end position="1045"/>
    </location>
</feature>